<keyword evidence="2" id="KW-1185">Reference proteome</keyword>
<dbReference type="AlphaFoldDB" id="A0A3L8Q330"/>
<dbReference type="OrthoDB" id="258246at2"/>
<sequence length="193" mass="22715">MDRDLNSNSVFDTEALKKLLEQDAFLLQQVNPDANRVRIKLIEALTLKCESWNAPRKILGLKIQLSNRAFFEAMELLTQMIKRPKHRILFDKWCYDRPPLLPVAYYRLTLSRLTGILMSFTSKRPLESYSADELLSPKQLFNRDHLFFRDELYLTKDIKRLQKLTGIAAYKRRAFVLLFGWLPLGLRARLGIR</sequence>
<evidence type="ECO:0000313" key="1">
    <source>
        <dbReference type="EMBL" id="RLV60982.1"/>
    </source>
</evidence>
<organism evidence="1 2">
    <name type="scientific">Parashewanella curva</name>
    <dbReference type="NCBI Taxonomy" id="2338552"/>
    <lineage>
        <taxon>Bacteria</taxon>
        <taxon>Pseudomonadati</taxon>
        <taxon>Pseudomonadota</taxon>
        <taxon>Gammaproteobacteria</taxon>
        <taxon>Alteromonadales</taxon>
        <taxon>Shewanellaceae</taxon>
        <taxon>Parashewanella</taxon>
    </lineage>
</organism>
<comment type="caution">
    <text evidence="1">The sequence shown here is derived from an EMBL/GenBank/DDBJ whole genome shotgun (WGS) entry which is preliminary data.</text>
</comment>
<gene>
    <name evidence="1" type="ORF">D5018_03835</name>
</gene>
<accession>A0A3L8Q330</accession>
<reference evidence="1 2" key="1">
    <citation type="submission" date="2018-09" db="EMBL/GenBank/DDBJ databases">
        <title>Phylogeny of the Shewanellaceae, and recommendation for two new genera, Pseudoshewanella and Parashewanella.</title>
        <authorList>
            <person name="Wang G."/>
        </authorList>
    </citation>
    <scope>NUCLEOTIDE SEQUENCE [LARGE SCALE GENOMIC DNA]</scope>
    <source>
        <strain evidence="1 2">C51</strain>
    </source>
</reference>
<dbReference type="Proteomes" id="UP000281474">
    <property type="component" value="Unassembled WGS sequence"/>
</dbReference>
<dbReference type="EMBL" id="QZEI01000009">
    <property type="protein sequence ID" value="RLV60982.1"/>
    <property type="molecule type" value="Genomic_DNA"/>
</dbReference>
<dbReference type="RefSeq" id="WP_121837669.1">
    <property type="nucleotide sequence ID" value="NZ_ML014758.1"/>
</dbReference>
<evidence type="ECO:0000313" key="2">
    <source>
        <dbReference type="Proteomes" id="UP000281474"/>
    </source>
</evidence>
<name>A0A3L8Q330_9GAMM</name>
<proteinExistence type="predicted"/>
<protein>
    <submittedName>
        <fullName evidence="1">Uncharacterized protein</fullName>
    </submittedName>
</protein>